<dbReference type="SUPFAM" id="SSF53448">
    <property type="entry name" value="Nucleotide-diphospho-sugar transferases"/>
    <property type="match status" value="1"/>
</dbReference>
<reference evidence="2 3" key="1">
    <citation type="journal article" date="2015" name="Genome Announc.">
        <title>Draft Genome Sequence of the Terrestrial Cyanobacterium Scytonema millei VB511283, Isolated from Eastern India.</title>
        <authorList>
            <person name="Sen D."/>
            <person name="Chandrababunaidu M.M."/>
            <person name="Singh D."/>
            <person name="Sanghi N."/>
            <person name="Ghorai A."/>
            <person name="Mishra G.P."/>
            <person name="Madduluri M."/>
            <person name="Adhikary S.P."/>
            <person name="Tripathy S."/>
        </authorList>
    </citation>
    <scope>NUCLEOTIDE SEQUENCE [LARGE SCALE GENOMIC DNA]</scope>
    <source>
        <strain evidence="2 3">VB511283</strain>
    </source>
</reference>
<dbReference type="RefSeq" id="WP_039715382.1">
    <property type="nucleotide sequence ID" value="NZ_JTJC03000001.1"/>
</dbReference>
<dbReference type="InterPro" id="IPR001173">
    <property type="entry name" value="Glyco_trans_2-like"/>
</dbReference>
<dbReference type="InterPro" id="IPR029044">
    <property type="entry name" value="Nucleotide-diphossugar_trans"/>
</dbReference>
<proteinExistence type="predicted"/>
<keyword evidence="3" id="KW-1185">Reference proteome</keyword>
<dbReference type="OrthoDB" id="450387at2"/>
<dbReference type="InterPro" id="IPR050834">
    <property type="entry name" value="Glycosyltransf_2"/>
</dbReference>
<evidence type="ECO:0000313" key="3">
    <source>
        <dbReference type="Proteomes" id="UP000031532"/>
    </source>
</evidence>
<protein>
    <submittedName>
        <fullName evidence="2">Glycosyltransferase</fullName>
    </submittedName>
</protein>
<evidence type="ECO:0000313" key="2">
    <source>
        <dbReference type="EMBL" id="NHC33909.1"/>
    </source>
</evidence>
<dbReference type="AlphaFoldDB" id="A0A9X5E2J3"/>
<dbReference type="PANTHER" id="PTHR43685:SF11">
    <property type="entry name" value="GLYCOSYLTRANSFERASE TAGX-RELATED"/>
    <property type="match status" value="1"/>
</dbReference>
<name>A0A9X5E2J3_9CYAN</name>
<feature type="domain" description="Glycosyltransferase 2-like" evidence="1">
    <location>
        <begin position="21"/>
        <end position="182"/>
    </location>
</feature>
<accession>A0A9X5E2J3</accession>
<dbReference type="PANTHER" id="PTHR43685">
    <property type="entry name" value="GLYCOSYLTRANSFERASE"/>
    <property type="match status" value="1"/>
</dbReference>
<organism evidence="2 3">
    <name type="scientific">Scytonema millei VB511283</name>
    <dbReference type="NCBI Taxonomy" id="1245923"/>
    <lineage>
        <taxon>Bacteria</taxon>
        <taxon>Bacillati</taxon>
        <taxon>Cyanobacteriota</taxon>
        <taxon>Cyanophyceae</taxon>
        <taxon>Nostocales</taxon>
        <taxon>Scytonemataceae</taxon>
        <taxon>Scytonema</taxon>
    </lineage>
</organism>
<sequence>MITDLQRQERSSQLEISPLVSVIINNYNYGRFVAKAIDSVLEQTYKNVELIVVDDGSTDHSRQVIESYGDRLTAIFQENSGQGTALNAGIARAKGEIICFLDADDFFHPEKIARVVATFAEHPEWVQLGHCWTSVDAEGVPIGSSTSSILNQGDVRNLLLQWGRYATAITSALAYRRTVLQQVLPIPTQRTEAADTYLTATVPFYGAVGSINEPLMFYRIHGKNRQAHSGNWSRMLHQRELTAAYVDRAAATVGLVERSNLQQDVDYRSFKAIERGKGSWIEALQVAWLSWQESQAIGRSMKDTLVRLVFRSTCALLPQQGILLLRYGLRGYVRWKFLGQAPKS</sequence>
<dbReference type="Proteomes" id="UP000031532">
    <property type="component" value="Unassembled WGS sequence"/>
</dbReference>
<evidence type="ECO:0000259" key="1">
    <source>
        <dbReference type="Pfam" id="PF00535"/>
    </source>
</evidence>
<dbReference type="Pfam" id="PF00535">
    <property type="entry name" value="Glycos_transf_2"/>
    <property type="match status" value="1"/>
</dbReference>
<gene>
    <name evidence="2" type="ORF">QH73_0004395</name>
</gene>
<comment type="caution">
    <text evidence="2">The sequence shown here is derived from an EMBL/GenBank/DDBJ whole genome shotgun (WGS) entry which is preliminary data.</text>
</comment>
<dbReference type="Gene3D" id="3.90.550.10">
    <property type="entry name" value="Spore Coat Polysaccharide Biosynthesis Protein SpsA, Chain A"/>
    <property type="match status" value="1"/>
</dbReference>
<dbReference type="EMBL" id="JTJC03000001">
    <property type="protein sequence ID" value="NHC33909.1"/>
    <property type="molecule type" value="Genomic_DNA"/>
</dbReference>